<evidence type="ECO:0000256" key="1">
    <source>
        <dbReference type="SAM" id="Coils"/>
    </source>
</evidence>
<organism evidence="6 7">
    <name type="scientific">Plasmodium fragile</name>
    <dbReference type="NCBI Taxonomy" id="5857"/>
    <lineage>
        <taxon>Eukaryota</taxon>
        <taxon>Sar</taxon>
        <taxon>Alveolata</taxon>
        <taxon>Apicomplexa</taxon>
        <taxon>Aconoidasida</taxon>
        <taxon>Haemosporida</taxon>
        <taxon>Plasmodiidae</taxon>
        <taxon>Plasmodium</taxon>
        <taxon>Plasmodium (Plasmodium)</taxon>
    </lineage>
</organism>
<feature type="transmembrane region" description="Helical" evidence="3">
    <location>
        <begin position="1122"/>
        <end position="1142"/>
    </location>
</feature>
<feature type="domain" description="Schizont-infected cell agglutination C-terminal" evidence="4">
    <location>
        <begin position="1140"/>
        <end position="1242"/>
    </location>
</feature>
<feature type="compositionally biased region" description="Basic and acidic residues" evidence="2">
    <location>
        <begin position="445"/>
        <end position="459"/>
    </location>
</feature>
<evidence type="ECO:0000256" key="3">
    <source>
        <dbReference type="SAM" id="Phobius"/>
    </source>
</evidence>
<feature type="region of interest" description="Disordered" evidence="2">
    <location>
        <begin position="1063"/>
        <end position="1106"/>
    </location>
</feature>
<dbReference type="EMBL" id="KQ001646">
    <property type="protein sequence ID" value="KJP90000.1"/>
    <property type="molecule type" value="Genomic_DNA"/>
</dbReference>
<sequence>MTYAKLGHLLAHYLIKRGLVGKQELYKEFIWTDIRGLLEEFVENMQNEDLDTLAANCLNHGYTYPPWGPRPIVAKMGDRIMCRLMSRALFFMNEWPTPSARTDHTDPQNEELKEHIRCAIVNVFMNILNESTCRSRMGIHYAWEVVKELHKGLPALIINSKCQQGEFENIQIGEFDMAEKIKEWLKKNPSLTDKIGGMGIDSTCRKSVAQLDGARQDANDMDAKIQLQQEEKEAVRELGQAVKTIVEEVKTEVERCAQETAACIESIDAVTRSNPQEDDSEAIVSNSVAGGTTATEPTEKDTQDTDTNKPGTRQELAGTGAAKSGTTKPQAPASPVLPQAPSGSGRNDSTAGPDGQPQAPASPVLPARPPSPPQPKTENDQASPGQGAPGDDVPQPPPAAPPRQQHPAAGEKKKEPVEDTDVKGKDTNTMEDQWDFLDNIDPLPGEERPDPRITDETDKYSTGGPWGLPGAARTISISKGTSVTTLNVPTGKEKSDSIPAPEPEPPAASREQKPGEPTSAGKLPSQTPLPEPPSSADAPATESAGTGAGESGSKADKADHPTGWVHVGGSSQKDNTSDSFWGSAKDDIGWDTYFPWDKPGTTKTQKPVGSLRPVLSSYDKSSFGCNDADGLSGHTSCDLRLPPASPPEGINAGGGFVPPAPEDGPRSQNDDPGGVHGGPFFPDLTDTVLTATTPILVFVTSVIFALLSYSLWKYFAYLGKQRRRKFRTVRDVPSPPLDEEILQHLQRGDLPPPDYGYTMVRDRRPASTSGRGRPPRVHKRTLIELHLEVLHECEAAEWANVKEHYWQIVVEEFAQEFAQDLMRDKDTNNNILGVPTSKQGLSGNHVSFTMDPPSDSDGIHPCPRNDDNPDPWTCMETIPLATDPSASNEEDRWSCMETIQLATHPSASNHDDPDPWSWKEKSDSIPAPEPEPPAASREQKPGEPTSAGKLPSQTPLPEPPSSADAPATESAGTGAGESGSKADKADHPTGWVHVGGSSQKDNTSDSFWGSAKDDIGWDTYFPWDKPGTTKTQKPVGSLRPVLSSYDKSSFGCNDADGLSGHTSCDLRLPPASPPEGINAGGGFVPPAPEDGPRSQNDDPGGVHGGPFFPDLTDTVLTATTPILVFVTSVIFALLSYSLWKYFAYLGKQRRRKFRTVRDVPSPPLDEEILQHLQRGDLPPPDYGYTMVRDRRPASTSGRGRPPRVHKRTLIELHLEVLHECEAAEWANVKEHYWQIVVEEFAQEFAQDLMRDKDTNNNILGVPTSKQGLSGNHVSFTMDPPSDSDGIHPCPRNDDNPDPWTCMETIPLATDPSASNEEDRWSCMETIQLATHPSASNHDDPDPWSCMETIQLDTQRDPYSSPRNECPLRDHTNWINWIERHKHLLRACTMQPWFLQLKADWKQYLRERMAATGASGDHRKAATMESTKLRLWKEWVAQQHRQMRMYKEQWCKHLLHNVEEETVPEKGEEHILEKDLEVETVMAAEDMLTVTAVPRPQLHPQPYMKKRLIAKLWMLLLASVIEECEFESSMQEKELYLDDLLQQCSH</sequence>
<feature type="coiled-coil region" evidence="1">
    <location>
        <begin position="211"/>
        <end position="238"/>
    </location>
</feature>
<evidence type="ECO:0000256" key="2">
    <source>
        <dbReference type="SAM" id="MobiDB-lite"/>
    </source>
</evidence>
<feature type="region of interest" description="Disordered" evidence="2">
    <location>
        <begin position="851"/>
        <end position="870"/>
    </location>
</feature>
<protein>
    <recommendedName>
        <fullName evidence="8">Schizont-infected cell agglutination C-terminal domain-containing protein</fullName>
    </recommendedName>
</protein>
<evidence type="ECO:0000313" key="6">
    <source>
        <dbReference type="EMBL" id="KJP90000.1"/>
    </source>
</evidence>
<feature type="compositionally biased region" description="Basic and acidic residues" evidence="2">
    <location>
        <begin position="909"/>
        <end position="923"/>
    </location>
</feature>
<evidence type="ECO:0000259" key="4">
    <source>
        <dbReference type="Pfam" id="PF12879"/>
    </source>
</evidence>
<evidence type="ECO:0000259" key="5">
    <source>
        <dbReference type="Pfam" id="PF12887"/>
    </source>
</evidence>
<dbReference type="InterPro" id="IPR024290">
    <property type="entry name" value="SICA_extracell_a"/>
</dbReference>
<feature type="compositionally biased region" description="Polar residues" evidence="2">
    <location>
        <begin position="283"/>
        <end position="296"/>
    </location>
</feature>
<dbReference type="VEuPathDB" id="PlasmoDB:AK88_00169"/>
<evidence type="ECO:0008006" key="8">
    <source>
        <dbReference type="Google" id="ProtNLM"/>
    </source>
</evidence>
<dbReference type="Pfam" id="PF12879">
    <property type="entry name" value="SICA_C"/>
    <property type="match status" value="2"/>
</dbReference>
<feature type="compositionally biased region" description="Low complexity" evidence="2">
    <location>
        <begin position="384"/>
        <end position="393"/>
    </location>
</feature>
<feature type="domain" description="Schizont-infected cell agglutination extracellular alpha" evidence="5">
    <location>
        <begin position="31"/>
        <end position="184"/>
    </location>
</feature>
<dbReference type="GeneID" id="24265483"/>
<dbReference type="OrthoDB" id="375150at2759"/>
<accession>A0A0D9QSD0</accession>
<proteinExistence type="predicted"/>
<dbReference type="Proteomes" id="UP000054561">
    <property type="component" value="Unassembled WGS sequence"/>
</dbReference>
<evidence type="ECO:0000313" key="7">
    <source>
        <dbReference type="Proteomes" id="UP000054561"/>
    </source>
</evidence>
<gene>
    <name evidence="6" type="ORF">AK88_00169</name>
</gene>
<dbReference type="InterPro" id="IPR024288">
    <property type="entry name" value="SICA_C"/>
</dbReference>
<feature type="compositionally biased region" description="Polar residues" evidence="2">
    <location>
        <begin position="341"/>
        <end position="350"/>
    </location>
</feature>
<dbReference type="Pfam" id="PF12887">
    <property type="entry name" value="SICA_alpha"/>
    <property type="match status" value="1"/>
</dbReference>
<keyword evidence="3" id="KW-0812">Transmembrane</keyword>
<feature type="region of interest" description="Disordered" evidence="2">
    <location>
        <begin position="641"/>
        <end position="679"/>
    </location>
</feature>
<feature type="compositionally biased region" description="Polar residues" evidence="2">
    <location>
        <begin position="996"/>
        <end position="1007"/>
    </location>
</feature>
<keyword evidence="3" id="KW-1133">Transmembrane helix</keyword>
<keyword evidence="1" id="KW-0175">Coiled coil</keyword>
<feature type="compositionally biased region" description="Polar residues" evidence="2">
    <location>
        <begin position="475"/>
        <end position="488"/>
    </location>
</feature>
<keyword evidence="3" id="KW-0472">Membrane</keyword>
<feature type="compositionally biased region" description="Basic and acidic residues" evidence="2">
    <location>
        <begin position="297"/>
        <end position="307"/>
    </location>
</feature>
<feature type="transmembrane region" description="Helical" evidence="3">
    <location>
        <begin position="695"/>
        <end position="715"/>
    </location>
</feature>
<keyword evidence="7" id="KW-1185">Reference proteome</keyword>
<feature type="compositionally biased region" description="Polar residues" evidence="2">
    <location>
        <begin position="569"/>
        <end position="580"/>
    </location>
</feature>
<dbReference type="RefSeq" id="XP_012333243.1">
    <property type="nucleotide sequence ID" value="XM_012477820.1"/>
</dbReference>
<reference evidence="6 7" key="1">
    <citation type="submission" date="2014-03" db="EMBL/GenBank/DDBJ databases">
        <title>The Genome Sequence of Plasmodium fragile nilgiri.</title>
        <authorList>
            <consortium name="The Broad Institute Genomics Platform"/>
            <consortium name="The Broad Institute Genome Sequencing Center for Infectious Disease"/>
            <person name="Neafsey D."/>
            <person name="Duraisingh M."/>
            <person name="Young S.K."/>
            <person name="Zeng Q."/>
            <person name="Gargeya S."/>
            <person name="Abouelleil A."/>
            <person name="Alvarado L."/>
            <person name="Chapman S.B."/>
            <person name="Gainer-Dewar J."/>
            <person name="Goldberg J."/>
            <person name="Griggs A."/>
            <person name="Gujja S."/>
            <person name="Hansen M."/>
            <person name="Howarth C."/>
            <person name="Imamovic A."/>
            <person name="Larimer J."/>
            <person name="Pearson M."/>
            <person name="Poon T.W."/>
            <person name="Priest M."/>
            <person name="Roberts A."/>
            <person name="Saif S."/>
            <person name="Shea T."/>
            <person name="Sykes S."/>
            <person name="Wortman J."/>
            <person name="Nusbaum C."/>
            <person name="Birren B."/>
        </authorList>
    </citation>
    <scope>NUCLEOTIDE SEQUENCE [LARGE SCALE GENOMIC DNA]</scope>
    <source>
        <strain evidence="7">nilgiri</strain>
    </source>
</reference>
<name>A0A0D9QSD0_PLAFR</name>
<feature type="region of interest" description="Disordered" evidence="2">
    <location>
        <begin position="901"/>
        <end position="1008"/>
    </location>
</feature>
<feature type="domain" description="Schizont-infected cell agglutination C-terminal" evidence="4">
    <location>
        <begin position="713"/>
        <end position="815"/>
    </location>
</feature>
<feature type="compositionally biased region" description="Basic and acidic residues" evidence="2">
    <location>
        <begin position="409"/>
        <end position="428"/>
    </location>
</feature>
<feature type="compositionally biased region" description="Pro residues" evidence="2">
    <location>
        <begin position="366"/>
        <end position="375"/>
    </location>
</feature>
<feature type="region of interest" description="Disordered" evidence="2">
    <location>
        <begin position="271"/>
        <end position="586"/>
    </location>
</feature>